<keyword evidence="2" id="KW-0812">Transmembrane</keyword>
<dbReference type="InParanoid" id="A7RH95"/>
<evidence type="ECO:0000313" key="3">
    <source>
        <dbReference type="EMBL" id="EDO49185.1"/>
    </source>
</evidence>
<sequence length="272" mass="31537">MIHTNGNRRLQSYHRFPTVIEGLARSSSSERHSSLGGSRKLANRGLLKDSNNSGRNLRVKFILPHDETQEAKEIEVFPDERRTSLPAICEFMIFANNKKNEEHKKTLISVPRTAPKTQRTKTTRPGEQLFALKSTVVKLPPAEPKCTTKNLKIETKFKLPSEYEEPTFMDKNKRIFAWLSEADNALPAYRRRMNIIRSIELCADRFRFMQMIMSIVGATRVYIEAICMTSYGFERYHHGTIMNITKALHRLIKWFVVLVLLSSSFFYKKSTF</sequence>
<dbReference type="Proteomes" id="UP000001593">
    <property type="component" value="Unassembled WGS sequence"/>
</dbReference>
<feature type="transmembrane region" description="Helical" evidence="2">
    <location>
        <begin position="251"/>
        <end position="267"/>
    </location>
</feature>
<keyword evidence="2" id="KW-1133">Transmembrane helix</keyword>
<accession>A7RH95</accession>
<organism evidence="3 4">
    <name type="scientific">Nematostella vectensis</name>
    <name type="common">Starlet sea anemone</name>
    <dbReference type="NCBI Taxonomy" id="45351"/>
    <lineage>
        <taxon>Eukaryota</taxon>
        <taxon>Metazoa</taxon>
        <taxon>Cnidaria</taxon>
        <taxon>Anthozoa</taxon>
        <taxon>Hexacorallia</taxon>
        <taxon>Actiniaria</taxon>
        <taxon>Edwardsiidae</taxon>
        <taxon>Nematostella</taxon>
    </lineage>
</organism>
<keyword evidence="4" id="KW-1185">Reference proteome</keyword>
<proteinExistence type="predicted"/>
<gene>
    <name evidence="3" type="ORF">NEMVEDRAFT_v1g238260</name>
</gene>
<evidence type="ECO:0000313" key="4">
    <source>
        <dbReference type="Proteomes" id="UP000001593"/>
    </source>
</evidence>
<evidence type="ECO:0000256" key="2">
    <source>
        <dbReference type="SAM" id="Phobius"/>
    </source>
</evidence>
<reference evidence="3 4" key="1">
    <citation type="journal article" date="2007" name="Science">
        <title>Sea anemone genome reveals ancestral eumetazoan gene repertoire and genomic organization.</title>
        <authorList>
            <person name="Putnam N.H."/>
            <person name="Srivastava M."/>
            <person name="Hellsten U."/>
            <person name="Dirks B."/>
            <person name="Chapman J."/>
            <person name="Salamov A."/>
            <person name="Terry A."/>
            <person name="Shapiro H."/>
            <person name="Lindquist E."/>
            <person name="Kapitonov V.V."/>
            <person name="Jurka J."/>
            <person name="Genikhovich G."/>
            <person name="Grigoriev I.V."/>
            <person name="Lucas S.M."/>
            <person name="Steele R.E."/>
            <person name="Finnerty J.R."/>
            <person name="Technau U."/>
            <person name="Martindale M.Q."/>
            <person name="Rokhsar D.S."/>
        </authorList>
    </citation>
    <scope>NUCLEOTIDE SEQUENCE [LARGE SCALE GENOMIC DNA]</scope>
    <source>
        <strain evidence="4">CH2 X CH6</strain>
    </source>
</reference>
<protein>
    <submittedName>
        <fullName evidence="3">Uncharacterized protein</fullName>
    </submittedName>
</protein>
<dbReference type="HOGENOM" id="CLU_1024160_0_0_1"/>
<dbReference type="AlphaFoldDB" id="A7RH95"/>
<evidence type="ECO:0000256" key="1">
    <source>
        <dbReference type="SAM" id="MobiDB-lite"/>
    </source>
</evidence>
<feature type="transmembrane region" description="Helical" evidence="2">
    <location>
        <begin position="211"/>
        <end position="231"/>
    </location>
</feature>
<name>A7RH95_NEMVE</name>
<keyword evidence="2" id="KW-0472">Membrane</keyword>
<feature type="region of interest" description="Disordered" evidence="1">
    <location>
        <begin position="24"/>
        <end position="49"/>
    </location>
</feature>
<dbReference type="EMBL" id="DS469510">
    <property type="protein sequence ID" value="EDO49185.1"/>
    <property type="molecule type" value="Genomic_DNA"/>
</dbReference>